<dbReference type="OrthoDB" id="1439867at2"/>
<feature type="transmembrane region" description="Helical" evidence="1">
    <location>
        <begin position="74"/>
        <end position="106"/>
    </location>
</feature>
<keyword evidence="1" id="KW-1133">Transmembrane helix</keyword>
<sequence length="310" mass="35795">MITSVFSKSRPINYVIVIILLVVCFLFYQFNISPLGLTTIEIGKKILLLLLLIGSLLITNFITKKNGLSKDNSYTFLLFFIFLILFPNTLSDLKLILSNAFILLALRRLISMHSMITPKEKIFDASLWIFLASLINFWCILFLLLVFSSIILHVSRDYRNWLIPFIAFFTVLVIGLMFSLALYPEFLTLYPKQIYIDFTVNDLTNVFQNMAVAIYVIVALIAFISMLFILQSKMSHLISSYRKIIFAFLIALGVYFVMPQKQNSYLIYTFVPVAIMLTNYLETIKKIWLKEGIVLFLMIASLVAYLLQIL</sequence>
<keyword evidence="1" id="KW-0812">Transmembrane</keyword>
<feature type="transmembrane region" description="Helical" evidence="1">
    <location>
        <begin position="12"/>
        <end position="30"/>
    </location>
</feature>
<comment type="caution">
    <text evidence="2">The sequence shown here is derived from an EMBL/GenBank/DDBJ whole genome shotgun (WGS) entry which is preliminary data.</text>
</comment>
<feature type="transmembrane region" description="Helical" evidence="1">
    <location>
        <begin position="288"/>
        <end position="307"/>
    </location>
</feature>
<dbReference type="Proteomes" id="UP000198034">
    <property type="component" value="Unassembled WGS sequence"/>
</dbReference>
<name>A0A246GDK6_9FLAO</name>
<dbReference type="EMBL" id="MTCY01000012">
    <property type="protein sequence ID" value="OWP78141.1"/>
    <property type="molecule type" value="Genomic_DNA"/>
</dbReference>
<evidence type="ECO:0000313" key="2">
    <source>
        <dbReference type="EMBL" id="OWP78141.1"/>
    </source>
</evidence>
<keyword evidence="1" id="KW-0472">Membrane</keyword>
<feature type="transmembrane region" description="Helical" evidence="1">
    <location>
        <begin position="126"/>
        <end position="154"/>
    </location>
</feature>
<protein>
    <recommendedName>
        <fullName evidence="4">Beta-carotene 15,15'-monooxygenase</fullName>
    </recommendedName>
</protein>
<accession>A0A246GDK6</accession>
<gene>
    <name evidence="2" type="ORF">BWK62_05940</name>
</gene>
<feature type="transmembrane region" description="Helical" evidence="1">
    <location>
        <begin position="241"/>
        <end position="258"/>
    </location>
</feature>
<evidence type="ECO:0000256" key="1">
    <source>
        <dbReference type="SAM" id="Phobius"/>
    </source>
</evidence>
<evidence type="ECO:0000313" key="3">
    <source>
        <dbReference type="Proteomes" id="UP000198034"/>
    </source>
</evidence>
<dbReference type="Pfam" id="PF19992">
    <property type="entry name" value="DUF6427"/>
    <property type="match status" value="1"/>
</dbReference>
<proteinExistence type="predicted"/>
<dbReference type="InterPro" id="IPR045625">
    <property type="entry name" value="DUF6427"/>
</dbReference>
<reference evidence="2 3" key="1">
    <citation type="journal article" date="2017" name="Infect. Genet. Evol.">
        <title>Comparative genome analysis of fish pathogen Flavobacterium columnare reveals extensive sequence diversity within the species.</title>
        <authorList>
            <person name="Kayansamruaj P."/>
            <person name="Dong H.T."/>
            <person name="Hirono I."/>
            <person name="Kondo H."/>
            <person name="Senapin S."/>
            <person name="Rodkhum C."/>
        </authorList>
    </citation>
    <scope>NUCLEOTIDE SEQUENCE [LARGE SCALE GENOMIC DNA]</scope>
    <source>
        <strain evidence="2 3">1214</strain>
    </source>
</reference>
<evidence type="ECO:0008006" key="4">
    <source>
        <dbReference type="Google" id="ProtNLM"/>
    </source>
</evidence>
<organism evidence="2 3">
    <name type="scientific">Flavobacterium columnare</name>
    <dbReference type="NCBI Taxonomy" id="996"/>
    <lineage>
        <taxon>Bacteria</taxon>
        <taxon>Pseudomonadati</taxon>
        <taxon>Bacteroidota</taxon>
        <taxon>Flavobacteriia</taxon>
        <taxon>Flavobacteriales</taxon>
        <taxon>Flavobacteriaceae</taxon>
        <taxon>Flavobacterium</taxon>
    </lineage>
</organism>
<feature type="transmembrane region" description="Helical" evidence="1">
    <location>
        <begin position="210"/>
        <end position="229"/>
    </location>
</feature>
<feature type="transmembrane region" description="Helical" evidence="1">
    <location>
        <begin position="42"/>
        <end position="62"/>
    </location>
</feature>
<feature type="transmembrane region" description="Helical" evidence="1">
    <location>
        <begin position="161"/>
        <end position="183"/>
    </location>
</feature>
<dbReference type="AlphaFoldDB" id="A0A246GDK6"/>
<feature type="transmembrane region" description="Helical" evidence="1">
    <location>
        <begin position="264"/>
        <end position="281"/>
    </location>
</feature>